<dbReference type="PANTHER" id="PTHR14359">
    <property type="entry name" value="HOMO-OLIGOMERIC FLAVIN CONTAINING CYS DECARBOXYLASE FAMILY"/>
    <property type="match status" value="1"/>
</dbReference>
<dbReference type="GO" id="GO:0015937">
    <property type="term" value="P:coenzyme A biosynthetic process"/>
    <property type="evidence" value="ECO:0007669"/>
    <property type="project" value="UniProtKB-UniRule"/>
</dbReference>
<dbReference type="Gene3D" id="3.40.50.1950">
    <property type="entry name" value="Flavin prenyltransferase-like"/>
    <property type="match status" value="1"/>
</dbReference>
<dbReference type="EC" id="6.3.2.5" evidence="3"/>
<dbReference type="HOGENOM" id="CLU_033319_0_3_2"/>
<dbReference type="GO" id="GO:0004632">
    <property type="term" value="F:phosphopantothenate--cysteine ligase activity"/>
    <property type="evidence" value="ECO:0007669"/>
    <property type="project" value="UniProtKB-UniRule"/>
</dbReference>
<dbReference type="RefSeq" id="WP_012107230.1">
    <property type="nucleotide sequence ID" value="NC_009712.1"/>
</dbReference>
<dbReference type="HAMAP" id="MF_02225">
    <property type="entry name" value="CoaBC"/>
    <property type="match status" value="1"/>
</dbReference>
<accession>A7I8X3</accession>
<evidence type="ECO:0000259" key="5">
    <source>
        <dbReference type="Pfam" id="PF04127"/>
    </source>
</evidence>
<proteinExistence type="inferred from homology"/>
<dbReference type="GO" id="GO:0071513">
    <property type="term" value="C:phosphopantothenoylcysteine decarboxylase complex"/>
    <property type="evidence" value="ECO:0007669"/>
    <property type="project" value="TreeGrafter"/>
</dbReference>
<dbReference type="Pfam" id="PF04127">
    <property type="entry name" value="DFP"/>
    <property type="match status" value="1"/>
</dbReference>
<dbReference type="GeneID" id="5411990"/>
<feature type="binding site" evidence="3">
    <location>
        <position position="274"/>
    </location>
    <ligand>
        <name>CTP</name>
        <dbReference type="ChEBI" id="CHEBI:37563"/>
    </ligand>
</feature>
<keyword evidence="2 3" id="KW-0456">Lyase</keyword>
<dbReference type="EMBL" id="CP000780">
    <property type="protein sequence ID" value="ABS56184.1"/>
    <property type="molecule type" value="Genomic_DNA"/>
</dbReference>
<evidence type="ECO:0000313" key="6">
    <source>
        <dbReference type="EMBL" id="ABS56184.1"/>
    </source>
</evidence>
<keyword evidence="3 6" id="KW-0436">Ligase</keyword>
<reference evidence="7" key="1">
    <citation type="journal article" date="2015" name="Microbiology">
        <title>Genome of Methanoregula boonei 6A8 reveals adaptations to oligotrophic peatland environments.</title>
        <authorList>
            <person name="Braeuer S."/>
            <person name="Cadillo-Quiroz H."/>
            <person name="Kyrpides N."/>
            <person name="Woyke T."/>
            <person name="Goodwin L."/>
            <person name="Detter C."/>
            <person name="Podell S."/>
            <person name="Yavitt J.B."/>
            <person name="Zinder S.H."/>
        </authorList>
    </citation>
    <scope>NUCLEOTIDE SEQUENCE [LARGE SCALE GENOMIC DNA]</scope>
    <source>
        <strain evidence="7">DSM 21154 / JCM 14090 / 6A8</strain>
    </source>
</reference>
<keyword evidence="1 3" id="KW-0210">Decarboxylase</keyword>
<dbReference type="InterPro" id="IPR036551">
    <property type="entry name" value="Flavin_trans-like"/>
</dbReference>
<evidence type="ECO:0000256" key="3">
    <source>
        <dbReference type="HAMAP-Rule" id="MF_02225"/>
    </source>
</evidence>
<dbReference type="eggNOG" id="arCOG01704">
    <property type="taxonomic scope" value="Archaea"/>
</dbReference>
<dbReference type="SUPFAM" id="SSF102645">
    <property type="entry name" value="CoaB-like"/>
    <property type="match status" value="1"/>
</dbReference>
<feature type="binding site" evidence="3">
    <location>
        <position position="315"/>
    </location>
    <ligand>
        <name>CTP</name>
        <dbReference type="ChEBI" id="CHEBI:37563"/>
    </ligand>
</feature>
<dbReference type="UniPathway" id="UPA00241"/>
<dbReference type="STRING" id="456442.Mboo_1667"/>
<dbReference type="Proteomes" id="UP000002408">
    <property type="component" value="Chromosome"/>
</dbReference>
<comment type="cofactor">
    <cofactor evidence="3">
        <name>Mg(2+)</name>
        <dbReference type="ChEBI" id="CHEBI:18420"/>
    </cofactor>
</comment>
<comment type="caution">
    <text evidence="3">Lacks conserved residue(s) required for the propagation of feature annotation.</text>
</comment>
<keyword evidence="3" id="KW-0479">Metal-binding</keyword>
<gene>
    <name evidence="3" type="primary">coaBC</name>
    <name evidence="6" type="ordered locus">Mboo_1667</name>
</gene>
<evidence type="ECO:0000313" key="7">
    <source>
        <dbReference type="Proteomes" id="UP000002408"/>
    </source>
</evidence>
<evidence type="ECO:0000256" key="1">
    <source>
        <dbReference type="ARBA" id="ARBA00022793"/>
    </source>
</evidence>
<organism evidence="6 7">
    <name type="scientific">Methanoregula boonei (strain DSM 21154 / JCM 14090 / 6A8)</name>
    <dbReference type="NCBI Taxonomy" id="456442"/>
    <lineage>
        <taxon>Archaea</taxon>
        <taxon>Methanobacteriati</taxon>
        <taxon>Methanobacteriota</taxon>
        <taxon>Stenosarchaea group</taxon>
        <taxon>Methanomicrobia</taxon>
        <taxon>Methanomicrobiales</taxon>
        <taxon>Methanoregulaceae</taxon>
        <taxon>Methanoregula</taxon>
    </lineage>
</organism>
<comment type="cofactor">
    <cofactor evidence="3">
        <name>FMN</name>
        <dbReference type="ChEBI" id="CHEBI:58210"/>
    </cofactor>
    <text evidence="3">Binds 1 FMN per subunit.</text>
</comment>
<dbReference type="InterPro" id="IPR007085">
    <property type="entry name" value="DNA/pantothenate-metab_flavo_C"/>
</dbReference>
<dbReference type="OrthoDB" id="10536at2157"/>
<dbReference type="InterPro" id="IPR035929">
    <property type="entry name" value="CoaB-like_sf"/>
</dbReference>
<dbReference type="GO" id="GO:0004633">
    <property type="term" value="F:phosphopantothenoylcysteine decarboxylase activity"/>
    <property type="evidence" value="ECO:0007669"/>
    <property type="project" value="UniProtKB-UniRule"/>
</dbReference>
<dbReference type="SUPFAM" id="SSF52507">
    <property type="entry name" value="Homo-oligomeric flavin-containing Cys decarboxylases, HFCD"/>
    <property type="match status" value="1"/>
</dbReference>
<feature type="domain" description="Flavoprotein" evidence="4">
    <location>
        <begin position="9"/>
        <end position="176"/>
    </location>
</feature>
<keyword evidence="3" id="KW-0460">Magnesium</keyword>
<feature type="region of interest" description="Phosphopantothenate--cysteine ligase" evidence="3">
    <location>
        <begin position="188"/>
        <end position="397"/>
    </location>
</feature>
<name>A7I8X3_METB6</name>
<dbReference type="PANTHER" id="PTHR14359:SF6">
    <property type="entry name" value="PHOSPHOPANTOTHENOYLCYSTEINE DECARBOXYLASE"/>
    <property type="match status" value="1"/>
</dbReference>
<evidence type="ECO:0000256" key="2">
    <source>
        <dbReference type="ARBA" id="ARBA00023239"/>
    </source>
</evidence>
<keyword evidence="3" id="KW-0288">FMN</keyword>
<dbReference type="GO" id="GO:0010181">
    <property type="term" value="F:FMN binding"/>
    <property type="evidence" value="ECO:0007669"/>
    <property type="project" value="UniProtKB-UniRule"/>
</dbReference>
<comment type="similarity">
    <text evidence="3">In the C-terminal section; belongs to the PPC synthetase family.</text>
</comment>
<keyword evidence="3" id="KW-0511">Multifunctional enzyme</keyword>
<comment type="catalytic activity">
    <reaction evidence="3">
        <text>(R)-4'-phosphopantothenate + L-cysteine + CTP = N-[(R)-4-phosphopantothenoyl]-L-cysteine + CMP + diphosphate + H(+)</text>
        <dbReference type="Rhea" id="RHEA:19397"/>
        <dbReference type="ChEBI" id="CHEBI:10986"/>
        <dbReference type="ChEBI" id="CHEBI:15378"/>
        <dbReference type="ChEBI" id="CHEBI:33019"/>
        <dbReference type="ChEBI" id="CHEBI:35235"/>
        <dbReference type="ChEBI" id="CHEBI:37563"/>
        <dbReference type="ChEBI" id="CHEBI:59458"/>
        <dbReference type="ChEBI" id="CHEBI:60377"/>
        <dbReference type="EC" id="6.3.2.5"/>
    </reaction>
</comment>
<protein>
    <recommendedName>
        <fullName evidence="3">Coenzyme A biosynthesis bifunctional protein CoaBC</fullName>
    </recommendedName>
    <alternativeName>
        <fullName evidence="3">DNA/pantothenate metabolism flavoprotein</fullName>
    </alternativeName>
    <alternativeName>
        <fullName evidence="3">Phosphopantothenoylcysteine synthetase/decarboxylase</fullName>
        <shortName evidence="3">PPCS-PPCDC</shortName>
    </alternativeName>
    <domain>
        <recommendedName>
            <fullName evidence="3">Phosphopantothenoylcysteine decarboxylase</fullName>
            <shortName evidence="3">PPC decarboxylase</shortName>
            <shortName evidence="3">PPC-DC</shortName>
            <ecNumber evidence="3">4.1.1.36</ecNumber>
        </recommendedName>
        <alternativeName>
            <fullName evidence="3">CoaC</fullName>
        </alternativeName>
    </domain>
    <domain>
        <recommendedName>
            <fullName evidence="3">Phosphopantothenate--cysteine ligase</fullName>
            <ecNumber evidence="3">6.3.2.5</ecNumber>
        </recommendedName>
        <alternativeName>
            <fullName evidence="3">CoaB</fullName>
        </alternativeName>
        <alternativeName>
            <fullName evidence="3">Phosphopantothenoylcysteine synthetase</fullName>
            <shortName evidence="3">PPC synthetase</shortName>
            <shortName evidence="3">PPC-S</shortName>
        </alternativeName>
    </domain>
</protein>
<evidence type="ECO:0000259" key="4">
    <source>
        <dbReference type="Pfam" id="PF02441"/>
    </source>
</evidence>
<comment type="pathway">
    <text evidence="3">Cofactor biosynthesis; coenzyme A biosynthesis.</text>
</comment>
<dbReference type="GO" id="GO:0015941">
    <property type="term" value="P:pantothenate catabolic process"/>
    <property type="evidence" value="ECO:0007669"/>
    <property type="project" value="InterPro"/>
</dbReference>
<sequence>MTQKTLAGKEIVLAVTGSIAAVETVKLVHALRRKGATVQPVMSAAAQGIIHPDALTYASGRPAITRITGLVEHVTYCGDGGSASLLLVAPCTANTLGKIACGIDDTPVTTFATTALGSGMPVLTVPAMHHSMYRHPAVVKNIETLVSWGVGFVGPRIEEEKAKIADIDEIVLRCERTLIGKPLAGKNVLITGGACREPVDDVRVLTTRSSGRMGKELALAAYRLGAEVTLVHNGSLPCVENVPVETARDMRAAVTRYLKKRHPDIYISAAAISDFAPEKVQGKIKSGKRVTLDLAPIPKLIDTLLAERKTRVVAFKIARDPLPEARAFLARGAWMVVTNTPESMGCADGSYRILSGRAKAGTAVSGTKEAIAARIWDAILEGIKKDTAAPRSRQHNS</sequence>
<dbReference type="EC" id="4.1.1.36" evidence="3"/>
<dbReference type="KEGG" id="mbn:Mboo_1667"/>
<keyword evidence="7" id="KW-1185">Reference proteome</keyword>
<feature type="binding site" evidence="3">
    <location>
        <position position="283"/>
    </location>
    <ligand>
        <name>CTP</name>
        <dbReference type="ChEBI" id="CHEBI:37563"/>
    </ligand>
</feature>
<dbReference type="AlphaFoldDB" id="A7I8X3"/>
<feature type="domain" description="DNA/pantothenate metabolism flavoprotein C-terminal" evidence="5">
    <location>
        <begin position="183"/>
        <end position="381"/>
    </location>
</feature>
<comment type="function">
    <text evidence="3">Catalyzes two sequential steps in the biosynthesis of coenzyme A. In the first step cysteine is conjugated to 4'-phosphopantothenate to form 4-phosphopantothenoylcysteine. In the second step the latter compound is decarboxylated to form 4'-phosphopantotheine.</text>
</comment>
<dbReference type="GO" id="GO:0046872">
    <property type="term" value="F:metal ion binding"/>
    <property type="evidence" value="ECO:0007669"/>
    <property type="project" value="UniProtKB-KW"/>
</dbReference>
<feature type="region of interest" description="Phosphopantothenoylcysteine decarboxylase" evidence="3">
    <location>
        <begin position="1"/>
        <end position="187"/>
    </location>
</feature>
<dbReference type="Pfam" id="PF02441">
    <property type="entry name" value="Flavoprotein"/>
    <property type="match status" value="1"/>
</dbReference>
<dbReference type="InterPro" id="IPR005252">
    <property type="entry name" value="CoaBC"/>
</dbReference>
<dbReference type="NCBIfam" id="TIGR00521">
    <property type="entry name" value="coaBC_dfp"/>
    <property type="match status" value="1"/>
</dbReference>
<dbReference type="InterPro" id="IPR003382">
    <property type="entry name" value="Flavoprotein"/>
</dbReference>
<keyword evidence="3" id="KW-0285">Flavoprotein</keyword>
<comment type="catalytic activity">
    <reaction evidence="3">
        <text>N-[(R)-4-phosphopantothenoyl]-L-cysteine + H(+) = (R)-4'-phosphopantetheine + CO2</text>
        <dbReference type="Rhea" id="RHEA:16793"/>
        <dbReference type="ChEBI" id="CHEBI:15378"/>
        <dbReference type="ChEBI" id="CHEBI:16526"/>
        <dbReference type="ChEBI" id="CHEBI:59458"/>
        <dbReference type="ChEBI" id="CHEBI:61723"/>
        <dbReference type="EC" id="4.1.1.36"/>
    </reaction>
</comment>
<dbReference type="Gene3D" id="3.40.50.10300">
    <property type="entry name" value="CoaB-like"/>
    <property type="match status" value="1"/>
</dbReference>
<comment type="similarity">
    <text evidence="3">In the N-terminal section; belongs to the HFCD (homo-oligomeric flavin containing Cys decarboxylase) superfamily.</text>
</comment>